<accession>A0A0C3PE94</accession>
<evidence type="ECO:0000313" key="2">
    <source>
        <dbReference type="Proteomes" id="UP000053257"/>
    </source>
</evidence>
<dbReference type="AlphaFoldDB" id="A0A0C3PE94"/>
<evidence type="ECO:0000313" key="1">
    <source>
        <dbReference type="EMBL" id="KIP03743.1"/>
    </source>
</evidence>
<dbReference type="EMBL" id="KN840602">
    <property type="protein sequence ID" value="KIP03743.1"/>
    <property type="molecule type" value="Genomic_DNA"/>
</dbReference>
<keyword evidence="2" id="KW-1185">Reference proteome</keyword>
<protein>
    <submittedName>
        <fullName evidence="1">Uncharacterized protein</fullName>
    </submittedName>
</protein>
<sequence length="114" mass="12640">MSEIEPSALADSLSACCAPGCGEDSARSDKLAGAFEKRRDDRHRLRGDCDDSLLEELLSFRERVDDEDEGMKPRILRRSEALRLRLFVTVAASVVVCSLREVVVSGMGVLRKRS</sequence>
<name>A0A0C3PE94_PHLG1</name>
<gene>
    <name evidence="1" type="ORF">PHLGIDRAFT_25960</name>
</gene>
<dbReference type="Proteomes" id="UP000053257">
    <property type="component" value="Unassembled WGS sequence"/>
</dbReference>
<proteinExistence type="predicted"/>
<organism evidence="1 2">
    <name type="scientific">Phlebiopsis gigantea (strain 11061_1 CR5-6)</name>
    <name type="common">White-rot fungus</name>
    <name type="synonym">Peniophora gigantea</name>
    <dbReference type="NCBI Taxonomy" id="745531"/>
    <lineage>
        <taxon>Eukaryota</taxon>
        <taxon>Fungi</taxon>
        <taxon>Dikarya</taxon>
        <taxon>Basidiomycota</taxon>
        <taxon>Agaricomycotina</taxon>
        <taxon>Agaricomycetes</taxon>
        <taxon>Polyporales</taxon>
        <taxon>Phanerochaetaceae</taxon>
        <taxon>Phlebiopsis</taxon>
    </lineage>
</organism>
<dbReference type="HOGENOM" id="CLU_2121938_0_0_1"/>
<reference evidence="1 2" key="1">
    <citation type="journal article" date="2014" name="PLoS Genet.">
        <title>Analysis of the Phlebiopsis gigantea genome, transcriptome and secretome provides insight into its pioneer colonization strategies of wood.</title>
        <authorList>
            <person name="Hori C."/>
            <person name="Ishida T."/>
            <person name="Igarashi K."/>
            <person name="Samejima M."/>
            <person name="Suzuki H."/>
            <person name="Master E."/>
            <person name="Ferreira P."/>
            <person name="Ruiz-Duenas F.J."/>
            <person name="Held B."/>
            <person name="Canessa P."/>
            <person name="Larrondo L.F."/>
            <person name="Schmoll M."/>
            <person name="Druzhinina I.S."/>
            <person name="Kubicek C.P."/>
            <person name="Gaskell J.A."/>
            <person name="Kersten P."/>
            <person name="St John F."/>
            <person name="Glasner J."/>
            <person name="Sabat G."/>
            <person name="Splinter BonDurant S."/>
            <person name="Syed K."/>
            <person name="Yadav J."/>
            <person name="Mgbeahuruike A.C."/>
            <person name="Kovalchuk A."/>
            <person name="Asiegbu F.O."/>
            <person name="Lackner G."/>
            <person name="Hoffmeister D."/>
            <person name="Rencoret J."/>
            <person name="Gutierrez A."/>
            <person name="Sun H."/>
            <person name="Lindquist E."/>
            <person name="Barry K."/>
            <person name="Riley R."/>
            <person name="Grigoriev I.V."/>
            <person name="Henrissat B."/>
            <person name="Kues U."/>
            <person name="Berka R.M."/>
            <person name="Martinez A.T."/>
            <person name="Covert S.F."/>
            <person name="Blanchette R.A."/>
            <person name="Cullen D."/>
        </authorList>
    </citation>
    <scope>NUCLEOTIDE SEQUENCE [LARGE SCALE GENOMIC DNA]</scope>
    <source>
        <strain evidence="1 2">11061_1 CR5-6</strain>
    </source>
</reference>